<gene>
    <name evidence="2" type="ORF">ACFFLM_12845</name>
</gene>
<protein>
    <submittedName>
        <fullName evidence="2">Cupin domain-containing protein</fullName>
    </submittedName>
</protein>
<dbReference type="InterPro" id="IPR053146">
    <property type="entry name" value="QDO-like"/>
</dbReference>
<dbReference type="Proteomes" id="UP001589733">
    <property type="component" value="Unassembled WGS sequence"/>
</dbReference>
<evidence type="ECO:0000259" key="1">
    <source>
        <dbReference type="Pfam" id="PF07883"/>
    </source>
</evidence>
<dbReference type="Gene3D" id="2.60.120.10">
    <property type="entry name" value="Jelly Rolls"/>
    <property type="match status" value="1"/>
</dbReference>
<evidence type="ECO:0000313" key="2">
    <source>
        <dbReference type="EMBL" id="MFB9992854.1"/>
    </source>
</evidence>
<dbReference type="Pfam" id="PF07883">
    <property type="entry name" value="Cupin_2"/>
    <property type="match status" value="1"/>
</dbReference>
<feature type="domain" description="Cupin type-2" evidence="1">
    <location>
        <begin position="46"/>
        <end position="113"/>
    </location>
</feature>
<dbReference type="PANTHER" id="PTHR36440">
    <property type="entry name" value="PUTATIVE (AFU_ORTHOLOGUE AFUA_8G07350)-RELATED"/>
    <property type="match status" value="1"/>
</dbReference>
<dbReference type="SUPFAM" id="SSF51182">
    <property type="entry name" value="RmlC-like cupins"/>
    <property type="match status" value="1"/>
</dbReference>
<dbReference type="InterPro" id="IPR011051">
    <property type="entry name" value="RmlC_Cupin_sf"/>
</dbReference>
<reference evidence="2 3" key="1">
    <citation type="submission" date="2024-09" db="EMBL/GenBank/DDBJ databases">
        <authorList>
            <person name="Sun Q."/>
            <person name="Mori K."/>
        </authorList>
    </citation>
    <scope>NUCLEOTIDE SEQUENCE [LARGE SCALE GENOMIC DNA]</scope>
    <source>
        <strain evidence="2 3">JCM 13503</strain>
    </source>
</reference>
<sequence>MAPETHGEFIAPEDGKALINPVGGRMILKLPTALTGGAYTLHDNVMPPGSPGPRPHIHHGHDETFYVLEGQLQVRVNDQTFHAPAGAFVFVPRGAVHQPSNPGTEAAHFLLVFSPGGMDQFFEEAAAGRLPLQGMSSEPDTLARLDEFSRRYGYEFAEFAEG</sequence>
<dbReference type="PANTHER" id="PTHR36440:SF1">
    <property type="entry name" value="PUTATIVE (AFU_ORTHOLOGUE AFUA_8G07350)-RELATED"/>
    <property type="match status" value="1"/>
</dbReference>
<proteinExistence type="predicted"/>
<dbReference type="InterPro" id="IPR013096">
    <property type="entry name" value="Cupin_2"/>
</dbReference>
<evidence type="ECO:0000313" key="3">
    <source>
        <dbReference type="Proteomes" id="UP001589733"/>
    </source>
</evidence>
<organism evidence="2 3">
    <name type="scientific">Deinococcus oregonensis</name>
    <dbReference type="NCBI Taxonomy" id="1805970"/>
    <lineage>
        <taxon>Bacteria</taxon>
        <taxon>Thermotogati</taxon>
        <taxon>Deinococcota</taxon>
        <taxon>Deinococci</taxon>
        <taxon>Deinococcales</taxon>
        <taxon>Deinococcaceae</taxon>
        <taxon>Deinococcus</taxon>
    </lineage>
</organism>
<dbReference type="EMBL" id="JBHLYR010000041">
    <property type="protein sequence ID" value="MFB9992854.1"/>
    <property type="molecule type" value="Genomic_DNA"/>
</dbReference>
<dbReference type="RefSeq" id="WP_380010548.1">
    <property type="nucleotide sequence ID" value="NZ_JBHLYR010000041.1"/>
</dbReference>
<keyword evidence="3" id="KW-1185">Reference proteome</keyword>
<comment type="caution">
    <text evidence="2">The sequence shown here is derived from an EMBL/GenBank/DDBJ whole genome shotgun (WGS) entry which is preliminary data.</text>
</comment>
<dbReference type="InterPro" id="IPR014710">
    <property type="entry name" value="RmlC-like_jellyroll"/>
</dbReference>
<accession>A0ABV6AZC1</accession>
<name>A0ABV6AZC1_9DEIO</name>